<feature type="compositionally biased region" description="Polar residues" evidence="2">
    <location>
        <begin position="214"/>
        <end position="230"/>
    </location>
</feature>
<organism evidence="5 6">
    <name type="scientific">Marmota monax</name>
    <name type="common">Woodchuck</name>
    <dbReference type="NCBI Taxonomy" id="9995"/>
    <lineage>
        <taxon>Eukaryota</taxon>
        <taxon>Metazoa</taxon>
        <taxon>Chordata</taxon>
        <taxon>Craniata</taxon>
        <taxon>Vertebrata</taxon>
        <taxon>Euteleostomi</taxon>
        <taxon>Mammalia</taxon>
        <taxon>Eutheria</taxon>
        <taxon>Euarchontoglires</taxon>
        <taxon>Glires</taxon>
        <taxon>Rodentia</taxon>
        <taxon>Sciuromorpha</taxon>
        <taxon>Sciuridae</taxon>
        <taxon>Xerinae</taxon>
        <taxon>Marmotini</taxon>
        <taxon>Marmota</taxon>
    </lineage>
</organism>
<dbReference type="InterPro" id="IPR000742">
    <property type="entry name" value="EGF"/>
</dbReference>
<dbReference type="AlphaFoldDB" id="A0A5E4BRL4"/>
<feature type="transmembrane region" description="Helical" evidence="3">
    <location>
        <begin position="40"/>
        <end position="60"/>
    </location>
</feature>
<proteinExistence type="predicted"/>
<gene>
    <name evidence="5" type="ORF">MONAX_5E016134</name>
</gene>
<evidence type="ECO:0000259" key="4">
    <source>
        <dbReference type="PROSITE" id="PS50026"/>
    </source>
</evidence>
<dbReference type="Proteomes" id="UP000335636">
    <property type="component" value="Unassembled WGS sequence"/>
</dbReference>
<keyword evidence="3" id="KW-0472">Membrane</keyword>
<evidence type="ECO:0000313" key="6">
    <source>
        <dbReference type="Proteomes" id="UP000335636"/>
    </source>
</evidence>
<evidence type="ECO:0000256" key="2">
    <source>
        <dbReference type="SAM" id="MobiDB-lite"/>
    </source>
</evidence>
<feature type="region of interest" description="Disordered" evidence="2">
    <location>
        <begin position="404"/>
        <end position="475"/>
    </location>
</feature>
<feature type="region of interest" description="Disordered" evidence="2">
    <location>
        <begin position="211"/>
        <end position="239"/>
    </location>
</feature>
<dbReference type="EMBL" id="CABDUW010000579">
    <property type="protein sequence ID" value="VTJ71690.1"/>
    <property type="molecule type" value="Genomic_DNA"/>
</dbReference>
<dbReference type="PROSITE" id="PS50026">
    <property type="entry name" value="EGF_3"/>
    <property type="match status" value="1"/>
</dbReference>
<evidence type="ECO:0000256" key="1">
    <source>
        <dbReference type="PROSITE-ProRule" id="PRU00076"/>
    </source>
</evidence>
<name>A0A5E4BRL4_MARMO</name>
<evidence type="ECO:0000313" key="5">
    <source>
        <dbReference type="EMBL" id="VTJ71690.1"/>
    </source>
</evidence>
<protein>
    <recommendedName>
        <fullName evidence="4">EGF-like domain-containing protein</fullName>
    </recommendedName>
</protein>
<keyword evidence="3" id="KW-1133">Transmembrane helix</keyword>
<keyword evidence="6" id="KW-1185">Reference proteome</keyword>
<feature type="disulfide bond" evidence="1">
    <location>
        <begin position="9"/>
        <end position="18"/>
    </location>
</feature>
<keyword evidence="3" id="KW-0812">Transmembrane</keyword>
<comment type="caution">
    <text evidence="5">The sequence shown here is derived from an EMBL/GenBank/DDBJ whole genome shotgun (WGS) entry which is preliminary data.</text>
</comment>
<dbReference type="PROSITE" id="PS00022">
    <property type="entry name" value="EGF_1"/>
    <property type="match status" value="1"/>
</dbReference>
<keyword evidence="1" id="KW-1015">Disulfide bond</keyword>
<accession>A0A5E4BRL4</accession>
<feature type="region of interest" description="Disordered" evidence="2">
    <location>
        <begin position="490"/>
        <end position="526"/>
    </location>
</feature>
<evidence type="ECO:0000256" key="3">
    <source>
        <dbReference type="SAM" id="Phobius"/>
    </source>
</evidence>
<keyword evidence="1" id="KW-0245">EGF-like domain</keyword>
<dbReference type="PROSITE" id="PS01186">
    <property type="entry name" value="EGF_2"/>
    <property type="match status" value="1"/>
</dbReference>
<sequence length="526" mass="57355">MFGSFLCNCTPGFVGQYCGLRPVVVPNIQAGHSYVGKEELIGIAVVLFVIFTLVVLFIVFRKKVFRKNYSRNNITLVQDPATAALLNKSNGIPFRNLRGSGDGRNVYQEVGPPQVPVRPMAYTPCFQSDSRSNLDKIVDGLGGEHQEMTTFHPESPRILTARRGVVVCSVAPNLPAVSPCRSDCDSIRKNGWDAGTENKGVDDPGEVTCFAGSNKGSNSEVQSLSSFQSDSGDDNEVQTENGTVLASKVNVEAVLEVKAPPAFLCSLIPLPTHTRPLGRKQRRGTISLRKHPDSQDTHTACGEEEEVNKPLLTSHAMAECEALLQPGTISPIVIALFSLGQSMVGPENPCKKHVAYHWDTSDWMPGARLSDIEEVPNYENQDGGSAHQGSTRELESDYYLGGYDIDNEYPPPHEEEFLSQDQLPPPLPEDFPDQYEALPPSQPVSLASTLSPDCRRRPQFHPSQYLPPHPFPNETDLVGPPASCEFSTFAMNMNQGTEATGPTDSVSESLQNPRGNSPSNPSHNRG</sequence>
<comment type="caution">
    <text evidence="1">Lacks conserved residue(s) required for the propagation of feature annotation.</text>
</comment>
<reference evidence="5" key="1">
    <citation type="submission" date="2019-04" db="EMBL/GenBank/DDBJ databases">
        <authorList>
            <person name="Alioto T."/>
            <person name="Alioto T."/>
        </authorList>
    </citation>
    <scope>NUCLEOTIDE SEQUENCE [LARGE SCALE GENOMIC DNA]</scope>
</reference>
<feature type="domain" description="EGF-like" evidence="4">
    <location>
        <begin position="1"/>
        <end position="19"/>
    </location>
</feature>